<gene>
    <name evidence="5" type="ORF">SAMN05421720_11549</name>
</gene>
<keyword evidence="6" id="KW-1185">Reference proteome</keyword>
<dbReference type="Proteomes" id="UP000199412">
    <property type="component" value="Unassembled WGS sequence"/>
</dbReference>
<reference evidence="5 6" key="1">
    <citation type="submission" date="2016-10" db="EMBL/GenBank/DDBJ databases">
        <authorList>
            <person name="de Groot N.N."/>
        </authorList>
    </citation>
    <scope>NUCLEOTIDE SEQUENCE [LARGE SCALE GENOMIC DNA]</scope>
    <source>
        <strain evidence="5 6">ATCC 700224</strain>
    </source>
</reference>
<dbReference type="SUPFAM" id="SSF53383">
    <property type="entry name" value="PLP-dependent transferases"/>
    <property type="match status" value="1"/>
</dbReference>
<dbReference type="PIRSF" id="PIRSF000390">
    <property type="entry name" value="PLP_StrS"/>
    <property type="match status" value="1"/>
</dbReference>
<dbReference type="Gene3D" id="3.90.1150.10">
    <property type="entry name" value="Aspartate Aminotransferase, domain 1"/>
    <property type="match status" value="1"/>
</dbReference>
<evidence type="ECO:0000256" key="2">
    <source>
        <dbReference type="PIRSR" id="PIRSR000390-1"/>
    </source>
</evidence>
<dbReference type="RefSeq" id="WP_092787756.1">
    <property type="nucleotide sequence ID" value="NZ_FNAP01000015.1"/>
</dbReference>
<proteinExistence type="inferred from homology"/>
<evidence type="ECO:0000256" key="1">
    <source>
        <dbReference type="ARBA" id="ARBA00037999"/>
    </source>
</evidence>
<dbReference type="PANTHER" id="PTHR30244">
    <property type="entry name" value="TRANSAMINASE"/>
    <property type="match status" value="1"/>
</dbReference>
<evidence type="ECO:0000313" key="5">
    <source>
        <dbReference type="EMBL" id="SDE90277.1"/>
    </source>
</evidence>
<name>A0A1G7GQ68_9PROT</name>
<evidence type="ECO:0000256" key="4">
    <source>
        <dbReference type="RuleBase" id="RU004508"/>
    </source>
</evidence>
<keyword evidence="3 4" id="KW-0663">Pyridoxal phosphate</keyword>
<dbReference type="InterPro" id="IPR015421">
    <property type="entry name" value="PyrdxlP-dep_Trfase_major"/>
</dbReference>
<dbReference type="InterPro" id="IPR000653">
    <property type="entry name" value="DegT/StrS_aminotransferase"/>
</dbReference>
<dbReference type="InterPro" id="IPR015424">
    <property type="entry name" value="PyrdxlP-dep_Trfase"/>
</dbReference>
<dbReference type="GO" id="GO:0000271">
    <property type="term" value="P:polysaccharide biosynthetic process"/>
    <property type="evidence" value="ECO:0007669"/>
    <property type="project" value="TreeGrafter"/>
</dbReference>
<sequence length="389" mass="42448">MAVNSSRDTVDVQHVPLCRPSITETEIAAATEAMRSGWLAHGAFNQRFEEAFSQLTGAPHAISLNSCTSALELALKAHGIGGEVVTPSFTWVATANAIVTSGATPHFCEIDPATRNVTAETVAAAITPRTEAVIVVHYGGQPCQMDGIVELCSRHGLLLIEDSAETLGATWQERSVGSFGIGCFSFFPTKNITTGEGGMFTCFDAGTEQRARAIASHGIASTTLARERAERPWLRAAERAGHNYRLSNVLAAIGFEQLKRLPEMNRRRCELAERYDQRIAEFDAMVETPAVAPGATHVYQTYSVRIPANRRDGVLARMRREGIGASVHFDPPVHKQPYYLSRRDPRTDLQATESLCSSLISLPLFPEMTLQEQDRVLDSLHGALTRVVT</sequence>
<dbReference type="GO" id="GO:0008483">
    <property type="term" value="F:transaminase activity"/>
    <property type="evidence" value="ECO:0007669"/>
    <property type="project" value="TreeGrafter"/>
</dbReference>
<organism evidence="5 6">
    <name type="scientific">Rhodospira trueperi</name>
    <dbReference type="NCBI Taxonomy" id="69960"/>
    <lineage>
        <taxon>Bacteria</taxon>
        <taxon>Pseudomonadati</taxon>
        <taxon>Pseudomonadota</taxon>
        <taxon>Alphaproteobacteria</taxon>
        <taxon>Rhodospirillales</taxon>
        <taxon>Rhodospirillaceae</taxon>
        <taxon>Rhodospira</taxon>
    </lineage>
</organism>
<dbReference type="Gene3D" id="3.40.640.10">
    <property type="entry name" value="Type I PLP-dependent aspartate aminotransferase-like (Major domain)"/>
    <property type="match status" value="1"/>
</dbReference>
<dbReference type="GO" id="GO:0030170">
    <property type="term" value="F:pyridoxal phosphate binding"/>
    <property type="evidence" value="ECO:0007669"/>
    <property type="project" value="TreeGrafter"/>
</dbReference>
<dbReference type="AlphaFoldDB" id="A0A1G7GQ68"/>
<evidence type="ECO:0000256" key="3">
    <source>
        <dbReference type="PIRSR" id="PIRSR000390-2"/>
    </source>
</evidence>
<comment type="similarity">
    <text evidence="1 4">Belongs to the DegT/DnrJ/EryC1 family.</text>
</comment>
<dbReference type="STRING" id="69960.SAMN05421720_11549"/>
<dbReference type="InterPro" id="IPR015422">
    <property type="entry name" value="PyrdxlP-dep_Trfase_small"/>
</dbReference>
<dbReference type="EMBL" id="FNAP01000015">
    <property type="protein sequence ID" value="SDE90277.1"/>
    <property type="molecule type" value="Genomic_DNA"/>
</dbReference>
<dbReference type="PANTHER" id="PTHR30244:SF34">
    <property type="entry name" value="DTDP-4-AMINO-4,6-DIDEOXYGALACTOSE TRANSAMINASE"/>
    <property type="match status" value="1"/>
</dbReference>
<dbReference type="OrthoDB" id="7260855at2"/>
<dbReference type="CDD" id="cd00616">
    <property type="entry name" value="AHBA_syn"/>
    <property type="match status" value="1"/>
</dbReference>
<feature type="modified residue" description="N6-(pyridoxal phosphate)lysine" evidence="3">
    <location>
        <position position="190"/>
    </location>
</feature>
<feature type="active site" description="Proton acceptor" evidence="2">
    <location>
        <position position="190"/>
    </location>
</feature>
<evidence type="ECO:0000313" key="6">
    <source>
        <dbReference type="Proteomes" id="UP000199412"/>
    </source>
</evidence>
<dbReference type="Pfam" id="PF01041">
    <property type="entry name" value="DegT_DnrJ_EryC1"/>
    <property type="match status" value="1"/>
</dbReference>
<accession>A0A1G7GQ68</accession>
<protein>
    <submittedName>
        <fullName evidence="5">Perosamine synthetase</fullName>
    </submittedName>
</protein>